<dbReference type="SUPFAM" id="SSF53448">
    <property type="entry name" value="Nucleotide-diphospho-sugar transferases"/>
    <property type="match status" value="1"/>
</dbReference>
<evidence type="ECO:0000313" key="2">
    <source>
        <dbReference type="EMBL" id="GBG14969.1"/>
    </source>
</evidence>
<proteinExistence type="predicted"/>
<accession>A0A2R5FAX1</accession>
<dbReference type="PANTHER" id="PTHR22916">
    <property type="entry name" value="GLYCOSYLTRANSFERASE"/>
    <property type="match status" value="1"/>
</dbReference>
<gene>
    <name evidence="2" type="ORF">NMK_2570</name>
</gene>
<comment type="caution">
    <text evidence="2">The sequence shown here is derived from an EMBL/GenBank/DDBJ whole genome shotgun (WGS) entry which is preliminary data.</text>
</comment>
<evidence type="ECO:0000259" key="1">
    <source>
        <dbReference type="Pfam" id="PF00535"/>
    </source>
</evidence>
<dbReference type="Gene3D" id="3.90.550.10">
    <property type="entry name" value="Spore Coat Polysaccharide Biosynthesis Protein SpsA, Chain A"/>
    <property type="match status" value="1"/>
</dbReference>
<dbReference type="OrthoDB" id="9802649at2"/>
<name>A0A2R5FAX1_9PROT</name>
<dbReference type="EMBL" id="BDOQ01000013">
    <property type="protein sequence ID" value="GBG14969.1"/>
    <property type="molecule type" value="Genomic_DNA"/>
</dbReference>
<keyword evidence="3" id="KW-1185">Reference proteome</keyword>
<evidence type="ECO:0000313" key="3">
    <source>
        <dbReference type="Proteomes" id="UP000245081"/>
    </source>
</evidence>
<dbReference type="GO" id="GO:0016758">
    <property type="term" value="F:hexosyltransferase activity"/>
    <property type="evidence" value="ECO:0007669"/>
    <property type="project" value="UniProtKB-ARBA"/>
</dbReference>
<dbReference type="InterPro" id="IPR001173">
    <property type="entry name" value="Glyco_trans_2-like"/>
</dbReference>
<dbReference type="RefSeq" id="WP_109016144.1">
    <property type="nucleotide sequence ID" value="NZ_BDOQ01000013.1"/>
</dbReference>
<dbReference type="InterPro" id="IPR029044">
    <property type="entry name" value="Nucleotide-diphossugar_trans"/>
</dbReference>
<dbReference type="PANTHER" id="PTHR22916:SF3">
    <property type="entry name" value="UDP-GLCNAC:BETAGAL BETA-1,3-N-ACETYLGLUCOSAMINYLTRANSFERASE-LIKE PROTEIN 1"/>
    <property type="match status" value="1"/>
</dbReference>
<dbReference type="Pfam" id="PF00535">
    <property type="entry name" value="Glycos_transf_2"/>
    <property type="match status" value="1"/>
</dbReference>
<protein>
    <recommendedName>
        <fullName evidence="1">Glycosyltransferase 2-like domain-containing protein</fullName>
    </recommendedName>
</protein>
<reference evidence="2 3" key="1">
    <citation type="journal article" date="2018" name="Environ. Microbiol.">
        <title>Isolation and genomic characterization of Novimethylophilus kurashikiensis gen. nov. sp. nov., a new lanthanide-dependent methylotrophic species of Methylophilaceae.</title>
        <authorList>
            <person name="Lv H."/>
            <person name="Sahin N."/>
            <person name="Tani A."/>
        </authorList>
    </citation>
    <scope>NUCLEOTIDE SEQUENCE [LARGE SCALE GENOMIC DNA]</scope>
    <source>
        <strain evidence="2 3">La2-4</strain>
    </source>
</reference>
<dbReference type="AlphaFoldDB" id="A0A2R5FAX1"/>
<dbReference type="Proteomes" id="UP000245081">
    <property type="component" value="Unassembled WGS sequence"/>
</dbReference>
<sequence length="241" mass="27594">MTSSSGPILNDPLISCLCVTRNRVPMLKRAVSCFQNQTYPNRELVVIYEADDPETREYLASIDSPIIRPLEVRTSPKLALGALRNISIEFSRGHYLAQWDDDDWHGPERLAEQMTAIQQSERPVCVLMRWIIFDELTKMAYLSATRAWEGSILAAREALPKYPELSKGEDTVVIERLLSERKLTGLDKSHLYIYTYHGSNTWERSHWEQKILPYSQPLSIESQMQVQRVLEIEGGQGESAP</sequence>
<organism evidence="2 3">
    <name type="scientific">Novimethylophilus kurashikiensis</name>
    <dbReference type="NCBI Taxonomy" id="1825523"/>
    <lineage>
        <taxon>Bacteria</taxon>
        <taxon>Pseudomonadati</taxon>
        <taxon>Pseudomonadota</taxon>
        <taxon>Betaproteobacteria</taxon>
        <taxon>Nitrosomonadales</taxon>
        <taxon>Methylophilaceae</taxon>
        <taxon>Novimethylophilus</taxon>
    </lineage>
</organism>
<dbReference type="CDD" id="cd00761">
    <property type="entry name" value="Glyco_tranf_GTA_type"/>
    <property type="match status" value="1"/>
</dbReference>
<feature type="domain" description="Glycosyltransferase 2-like" evidence="1">
    <location>
        <begin position="18"/>
        <end position="145"/>
    </location>
</feature>